<organism evidence="1 2">
    <name type="scientific">Parnassius mnemosyne</name>
    <name type="common">clouded apollo</name>
    <dbReference type="NCBI Taxonomy" id="213953"/>
    <lineage>
        <taxon>Eukaryota</taxon>
        <taxon>Metazoa</taxon>
        <taxon>Ecdysozoa</taxon>
        <taxon>Arthropoda</taxon>
        <taxon>Hexapoda</taxon>
        <taxon>Insecta</taxon>
        <taxon>Pterygota</taxon>
        <taxon>Neoptera</taxon>
        <taxon>Endopterygota</taxon>
        <taxon>Lepidoptera</taxon>
        <taxon>Glossata</taxon>
        <taxon>Ditrysia</taxon>
        <taxon>Papilionoidea</taxon>
        <taxon>Papilionidae</taxon>
        <taxon>Parnassiinae</taxon>
        <taxon>Parnassini</taxon>
        <taxon>Parnassius</taxon>
        <taxon>Driopa</taxon>
    </lineage>
</organism>
<sequence>MDIKHGLCFVHVHLKTYPLGNTIEVIEQNKIYIIGKSKVSDVLAIDVDTVSFLVQKLENVFQCSGEEFRGYNVTLSYTSLQLDRFRTLVLYSDSYRSPIVQALQNFDIPAVNLVPLKGLQHRPNFDGIKGFLIVHIRQT</sequence>
<dbReference type="Proteomes" id="UP001314205">
    <property type="component" value="Unassembled WGS sequence"/>
</dbReference>
<dbReference type="EMBL" id="CAVLGL010000068">
    <property type="protein sequence ID" value="CAK1584590.1"/>
    <property type="molecule type" value="Genomic_DNA"/>
</dbReference>
<evidence type="ECO:0008006" key="3">
    <source>
        <dbReference type="Google" id="ProtNLM"/>
    </source>
</evidence>
<accession>A0AAV1KQ61</accession>
<keyword evidence="2" id="KW-1185">Reference proteome</keyword>
<evidence type="ECO:0000313" key="1">
    <source>
        <dbReference type="EMBL" id="CAK1584590.1"/>
    </source>
</evidence>
<comment type="caution">
    <text evidence="1">The sequence shown here is derived from an EMBL/GenBank/DDBJ whole genome shotgun (WGS) entry which is preliminary data.</text>
</comment>
<reference evidence="1 2" key="1">
    <citation type="submission" date="2023-11" db="EMBL/GenBank/DDBJ databases">
        <authorList>
            <person name="Hedman E."/>
            <person name="Englund M."/>
            <person name="Stromberg M."/>
            <person name="Nyberg Akerstrom W."/>
            <person name="Nylinder S."/>
            <person name="Jareborg N."/>
            <person name="Kallberg Y."/>
            <person name="Kronander E."/>
        </authorList>
    </citation>
    <scope>NUCLEOTIDE SEQUENCE [LARGE SCALE GENOMIC DNA]</scope>
</reference>
<protein>
    <recommendedName>
        <fullName evidence="3">MutS-like protein</fullName>
    </recommendedName>
</protein>
<name>A0AAV1KQ61_9NEOP</name>
<gene>
    <name evidence="1" type="ORF">PARMNEM_LOCUS5801</name>
</gene>
<proteinExistence type="predicted"/>
<dbReference type="AlphaFoldDB" id="A0AAV1KQ61"/>
<evidence type="ECO:0000313" key="2">
    <source>
        <dbReference type="Proteomes" id="UP001314205"/>
    </source>
</evidence>